<evidence type="ECO:0000256" key="2">
    <source>
        <dbReference type="ARBA" id="ARBA00006906"/>
    </source>
</evidence>
<gene>
    <name evidence="7" type="ORF">VT50_0223155</name>
</gene>
<reference evidence="7" key="1">
    <citation type="submission" date="2016-12" db="EMBL/GenBank/DDBJ databases">
        <title>Genome sequence of Streptomyces antioxidans MUSC 164.</title>
        <authorList>
            <person name="Lee L.-H."/>
            <person name="Ser H.-L."/>
        </authorList>
    </citation>
    <scope>NUCLEOTIDE SEQUENCE [LARGE SCALE GENOMIC DNA]</scope>
    <source>
        <strain evidence="7">MUSC 164</strain>
    </source>
</reference>
<comment type="similarity">
    <text evidence="2">Belongs to the KHG/KDPG aldolase family.</text>
</comment>
<dbReference type="Gene3D" id="3.20.20.70">
    <property type="entry name" value="Aldolase class I"/>
    <property type="match status" value="1"/>
</dbReference>
<dbReference type="CDD" id="cd00452">
    <property type="entry name" value="KDPG_aldolase"/>
    <property type="match status" value="1"/>
</dbReference>
<keyword evidence="5" id="KW-0119">Carbohydrate metabolism</keyword>
<dbReference type="Proteomes" id="UP000033615">
    <property type="component" value="Unassembled WGS sequence"/>
</dbReference>
<protein>
    <submittedName>
        <fullName evidence="7">Aldolase</fullName>
    </submittedName>
</protein>
<dbReference type="OrthoDB" id="9805177at2"/>
<evidence type="ECO:0000313" key="7">
    <source>
        <dbReference type="EMBL" id="OPF76530.1"/>
    </source>
</evidence>
<comment type="caution">
    <text evidence="7">The sequence shown here is derived from an EMBL/GenBank/DDBJ whole genome shotgun (WGS) entry which is preliminary data.</text>
</comment>
<comment type="pathway">
    <text evidence="1">Carbohydrate acid metabolism.</text>
</comment>
<evidence type="ECO:0000313" key="8">
    <source>
        <dbReference type="Proteomes" id="UP000033615"/>
    </source>
</evidence>
<dbReference type="SUPFAM" id="SSF51569">
    <property type="entry name" value="Aldolase"/>
    <property type="match status" value="1"/>
</dbReference>
<dbReference type="PANTHER" id="PTHR30246:SF1">
    <property type="entry name" value="2-DEHYDRO-3-DEOXY-6-PHOSPHOGALACTONATE ALDOLASE-RELATED"/>
    <property type="match status" value="1"/>
</dbReference>
<dbReference type="GO" id="GO:0016829">
    <property type="term" value="F:lyase activity"/>
    <property type="evidence" value="ECO:0007669"/>
    <property type="project" value="UniProtKB-KW"/>
</dbReference>
<proteinExistence type="inferred from homology"/>
<dbReference type="InterPro" id="IPR000887">
    <property type="entry name" value="Aldlse_KDPG_KHG"/>
</dbReference>
<evidence type="ECO:0000256" key="3">
    <source>
        <dbReference type="ARBA" id="ARBA00011233"/>
    </source>
</evidence>
<name>A0A1V4D1I0_9ACTN</name>
<dbReference type="PANTHER" id="PTHR30246">
    <property type="entry name" value="2-KETO-3-DEOXY-6-PHOSPHOGLUCONATE ALDOLASE"/>
    <property type="match status" value="1"/>
</dbReference>
<evidence type="ECO:0000256" key="6">
    <source>
        <dbReference type="SAM" id="MobiDB-lite"/>
    </source>
</evidence>
<keyword evidence="4" id="KW-0456">Lyase</keyword>
<feature type="region of interest" description="Disordered" evidence="6">
    <location>
        <begin position="192"/>
        <end position="214"/>
    </location>
</feature>
<keyword evidence="8" id="KW-1185">Reference proteome</keyword>
<dbReference type="RefSeq" id="WP_046084403.1">
    <property type="nucleotide sequence ID" value="NZ_LAKD02000058.1"/>
</dbReference>
<evidence type="ECO:0000256" key="1">
    <source>
        <dbReference type="ARBA" id="ARBA00004761"/>
    </source>
</evidence>
<dbReference type="AlphaFoldDB" id="A0A1V4D1I0"/>
<dbReference type="Pfam" id="PF01081">
    <property type="entry name" value="Aldolase"/>
    <property type="match status" value="1"/>
</dbReference>
<organism evidence="7 8">
    <name type="scientific">Streptomyces antioxidans</name>
    <dbReference type="NCBI Taxonomy" id="1507734"/>
    <lineage>
        <taxon>Bacteria</taxon>
        <taxon>Bacillati</taxon>
        <taxon>Actinomycetota</taxon>
        <taxon>Actinomycetes</taxon>
        <taxon>Kitasatosporales</taxon>
        <taxon>Streptomycetaceae</taxon>
        <taxon>Streptomyces</taxon>
    </lineage>
</organism>
<comment type="subunit">
    <text evidence="3">Homotrimer.</text>
</comment>
<dbReference type="EMBL" id="LAKD02000058">
    <property type="protein sequence ID" value="OPF76530.1"/>
    <property type="molecule type" value="Genomic_DNA"/>
</dbReference>
<accession>A0A1V4D1I0</accession>
<dbReference type="InterPro" id="IPR013785">
    <property type="entry name" value="Aldolase_TIM"/>
</dbReference>
<sequence>MDLRAALAAHRLVAIVRGSDPEAALRTVLTLADEGIELIEVSLTGKDALTVIERARKALGPGRPLGAGTVLTADDARAAHRAGADFAVTPGLGEGLSAARELGLPVLAGVMTPTEIIAARALGAEALKIFPAAQAGGPGYLKALRGPFPNEVFVPVGGIDEAAARAHLAAGATAVGIGSPLVGKAADGGDAGGGGGGGADSGGGNGDRGADGGGLDALRARAHAFRTAVLEATP</sequence>
<evidence type="ECO:0000256" key="5">
    <source>
        <dbReference type="ARBA" id="ARBA00023277"/>
    </source>
</evidence>
<evidence type="ECO:0000256" key="4">
    <source>
        <dbReference type="ARBA" id="ARBA00023239"/>
    </source>
</evidence>